<proteinExistence type="inferred from homology"/>
<protein>
    <submittedName>
        <fullName evidence="3">Uncharacterized protein</fullName>
    </submittedName>
</protein>
<name>A0A8G0PDI0_9HYPO</name>
<dbReference type="InterPro" id="IPR051468">
    <property type="entry name" value="Fungal_SecMetab_SDRs"/>
</dbReference>
<keyword evidence="4" id="KW-1185">Reference proteome</keyword>
<comment type="similarity">
    <text evidence="1">Belongs to the short-chain dehydrogenases/reductases (SDR) family.</text>
</comment>
<dbReference type="Pfam" id="PF00106">
    <property type="entry name" value="adh_short"/>
    <property type="match status" value="1"/>
</dbReference>
<dbReference type="SUPFAM" id="SSF51735">
    <property type="entry name" value="NAD(P)-binding Rossmann-fold domains"/>
    <property type="match status" value="1"/>
</dbReference>
<organism evidence="3 4">
    <name type="scientific">Trichoderma simmonsii</name>
    <dbReference type="NCBI Taxonomy" id="1491479"/>
    <lineage>
        <taxon>Eukaryota</taxon>
        <taxon>Fungi</taxon>
        <taxon>Dikarya</taxon>
        <taxon>Ascomycota</taxon>
        <taxon>Pezizomycotina</taxon>
        <taxon>Sordariomycetes</taxon>
        <taxon>Hypocreomycetidae</taxon>
        <taxon>Hypocreales</taxon>
        <taxon>Hypocreaceae</taxon>
        <taxon>Trichoderma</taxon>
    </lineage>
</organism>
<dbReference type="GO" id="GO:0005737">
    <property type="term" value="C:cytoplasm"/>
    <property type="evidence" value="ECO:0007669"/>
    <property type="project" value="TreeGrafter"/>
</dbReference>
<feature type="signal peptide" evidence="2">
    <location>
        <begin position="1"/>
        <end position="18"/>
    </location>
</feature>
<feature type="chain" id="PRO_5034824036" evidence="2">
    <location>
        <begin position="19"/>
        <end position="283"/>
    </location>
</feature>
<dbReference type="PANTHER" id="PTHR43544:SF26">
    <property type="entry name" value="SHORT CHAIN DEHYDROGENASE_REDUCTASE FAMILY OXIDOREDUCTASE (JCVI)"/>
    <property type="match status" value="1"/>
</dbReference>
<dbReference type="PANTHER" id="PTHR43544">
    <property type="entry name" value="SHORT-CHAIN DEHYDROGENASE/REDUCTASE"/>
    <property type="match status" value="1"/>
</dbReference>
<dbReference type="GO" id="GO:0016491">
    <property type="term" value="F:oxidoreductase activity"/>
    <property type="evidence" value="ECO:0007669"/>
    <property type="project" value="TreeGrafter"/>
</dbReference>
<dbReference type="PRINTS" id="PR00081">
    <property type="entry name" value="GDHRDH"/>
</dbReference>
<evidence type="ECO:0000313" key="3">
    <source>
        <dbReference type="EMBL" id="QYS95219.1"/>
    </source>
</evidence>
<evidence type="ECO:0000313" key="4">
    <source>
        <dbReference type="Proteomes" id="UP000826661"/>
    </source>
</evidence>
<reference evidence="3 4" key="1">
    <citation type="journal article" date="2021" name="BMC Genomics">
        <title>Telomere-to-telomere genome assembly of asparaginase-producing Trichoderma simmonsii.</title>
        <authorList>
            <person name="Chung D."/>
            <person name="Kwon Y.M."/>
            <person name="Yang Y."/>
        </authorList>
    </citation>
    <scope>NUCLEOTIDE SEQUENCE [LARGE SCALE GENOMIC DNA]</scope>
    <source>
        <strain evidence="3 4">GH-Sj1</strain>
    </source>
</reference>
<dbReference type="EMBL" id="CP075864">
    <property type="protein sequence ID" value="QYS95219.1"/>
    <property type="molecule type" value="Genomic_DNA"/>
</dbReference>
<evidence type="ECO:0000256" key="2">
    <source>
        <dbReference type="SAM" id="SignalP"/>
    </source>
</evidence>
<dbReference type="Proteomes" id="UP000826661">
    <property type="component" value="Chromosome I"/>
</dbReference>
<dbReference type="CDD" id="cd05325">
    <property type="entry name" value="carb_red_sniffer_like_SDR_c"/>
    <property type="match status" value="1"/>
</dbReference>
<dbReference type="AlphaFoldDB" id="A0A8G0PDI0"/>
<evidence type="ECO:0000256" key="1">
    <source>
        <dbReference type="ARBA" id="ARBA00006484"/>
    </source>
</evidence>
<accession>A0A8G0PDI0</accession>
<sequence length="283" mass="30594">MHLLLPLFITFLIGKCQIDSTNTEIRMTTNIMGKDSEKKIYVVTGGNRGLGLGLIKALLIRDNTTVIATVRNEHGISTITDETKLVNKGLGSTLLITTLDFSTTLSLAKVRDAFKFDIDHIDILINNAGGAPPMVPAAETTAEDLRTAFEVNTIAPLMVFQALWPLLQNSPSPKLVMITSSVGSIGEMEPVPGGAYGPSKAAQNWLTKALHLENRDKGLVTIALHPGWVQTRAGQFVADQWGFASGPPDTIEASVDGMLKIIDEASQETSGRFITQKGQILQW</sequence>
<dbReference type="InterPro" id="IPR036291">
    <property type="entry name" value="NAD(P)-bd_dom_sf"/>
</dbReference>
<keyword evidence="2" id="KW-0732">Signal</keyword>
<gene>
    <name evidence="3" type="ORF">H0G86_002526</name>
</gene>
<dbReference type="InterPro" id="IPR002347">
    <property type="entry name" value="SDR_fam"/>
</dbReference>
<dbReference type="Gene3D" id="3.40.50.720">
    <property type="entry name" value="NAD(P)-binding Rossmann-like Domain"/>
    <property type="match status" value="1"/>
</dbReference>